<evidence type="ECO:0000313" key="2">
    <source>
        <dbReference type="EMBL" id="RJF33643.1"/>
    </source>
</evidence>
<protein>
    <submittedName>
        <fullName evidence="2">Uncharacterized protein</fullName>
    </submittedName>
</protein>
<dbReference type="Proteomes" id="UP000265938">
    <property type="component" value="Unassembled WGS sequence"/>
</dbReference>
<proteinExistence type="predicted"/>
<keyword evidence="1" id="KW-0472">Membrane</keyword>
<keyword evidence="1" id="KW-1133">Transmembrane helix</keyword>
<gene>
    <name evidence="2" type="ORF">D4741_16970</name>
</gene>
<feature type="transmembrane region" description="Helical" evidence="1">
    <location>
        <begin position="30"/>
        <end position="48"/>
    </location>
</feature>
<evidence type="ECO:0000313" key="3">
    <source>
        <dbReference type="Proteomes" id="UP000265938"/>
    </source>
</evidence>
<dbReference type="EMBL" id="QYSE01000005">
    <property type="protein sequence ID" value="RJF33643.1"/>
    <property type="molecule type" value="Genomic_DNA"/>
</dbReference>
<name>A0A3A3EFS6_9GAMM</name>
<evidence type="ECO:0000256" key="1">
    <source>
        <dbReference type="SAM" id="Phobius"/>
    </source>
</evidence>
<accession>A0A3A3EFS6</accession>
<comment type="caution">
    <text evidence="2">The sequence shown here is derived from an EMBL/GenBank/DDBJ whole genome shotgun (WGS) entry which is preliminary data.</text>
</comment>
<organism evidence="2 3">
    <name type="scientific">Pseudoalteromonas gelatinilytica</name>
    <dbReference type="NCBI Taxonomy" id="1703256"/>
    <lineage>
        <taxon>Bacteria</taxon>
        <taxon>Pseudomonadati</taxon>
        <taxon>Pseudomonadota</taxon>
        <taxon>Gammaproteobacteria</taxon>
        <taxon>Alteromonadales</taxon>
        <taxon>Pseudoalteromonadaceae</taxon>
        <taxon>Pseudoalteromonas</taxon>
    </lineage>
</organism>
<dbReference type="AlphaFoldDB" id="A0A3A3EFS6"/>
<keyword evidence="1" id="KW-0812">Transmembrane</keyword>
<reference evidence="2 3" key="1">
    <citation type="submission" date="2018-09" db="EMBL/GenBank/DDBJ databases">
        <title>Identification of marine bacteria producing industrial enzymes.</title>
        <authorList>
            <person name="Cheng T.H."/>
            <person name="Saidin J."/>
            <person name="Muhd D.D."/>
            <person name="Isa M.N.M."/>
            <person name="Bakar M.F.A."/>
            <person name="Ismail N."/>
        </authorList>
    </citation>
    <scope>NUCLEOTIDE SEQUENCE [LARGE SCALE GENOMIC DNA]</scope>
    <source>
        <strain evidence="2 3">MNAD 1.6</strain>
    </source>
</reference>
<sequence length="60" mass="7027">MKIFLFYTGLLTLAISLTHGFFTEQSVVHMLLFHPFVILFSFILIAYGSRKKHPFNCSFR</sequence>